<keyword evidence="3" id="KW-0255">Endonuclease</keyword>
<dbReference type="RefSeq" id="WP_078810536.1">
    <property type="nucleotide sequence ID" value="NZ_FUWM01000018.1"/>
</dbReference>
<keyword evidence="4" id="KW-1185">Reference proteome</keyword>
<dbReference type="PROSITE" id="PS51913">
    <property type="entry name" value="HTH_HARE"/>
    <property type="match status" value="1"/>
</dbReference>
<organism evidence="3 4">
    <name type="scientific">Selenihalanaerobacter shriftii</name>
    <dbReference type="NCBI Taxonomy" id="142842"/>
    <lineage>
        <taxon>Bacteria</taxon>
        <taxon>Bacillati</taxon>
        <taxon>Bacillota</taxon>
        <taxon>Clostridia</taxon>
        <taxon>Halanaerobiales</taxon>
        <taxon>Halobacteroidaceae</taxon>
        <taxon>Selenihalanaerobacter</taxon>
    </lineage>
</organism>
<dbReference type="Gene3D" id="1.10.10.1250">
    <property type="entry name" value="RNA polymerase, subunit delta, N-terminal domain"/>
    <property type="match status" value="1"/>
</dbReference>
<evidence type="ECO:0000313" key="4">
    <source>
        <dbReference type="Proteomes" id="UP000190625"/>
    </source>
</evidence>
<keyword evidence="3" id="KW-0540">Nuclease</keyword>
<dbReference type="STRING" id="142842.SAMN02745118_02098"/>
<dbReference type="InterPro" id="IPR038087">
    <property type="entry name" value="RNAP_delta_N_dom_sf"/>
</dbReference>
<dbReference type="GO" id="GO:0006355">
    <property type="term" value="P:regulation of DNA-templated transcription"/>
    <property type="evidence" value="ECO:0007669"/>
    <property type="project" value="InterPro"/>
</dbReference>
<proteinExistence type="predicted"/>
<feature type="domain" description="HTH HARE-type" evidence="2">
    <location>
        <begin position="11"/>
        <end position="72"/>
    </location>
</feature>
<dbReference type="OrthoDB" id="401223at2"/>
<keyword evidence="3" id="KW-0378">Hydrolase</keyword>
<protein>
    <submittedName>
        <fullName evidence="3">HB1, ASXL, restriction endonuclease HTH domain</fullName>
    </submittedName>
</protein>
<dbReference type="InterPro" id="IPR007759">
    <property type="entry name" value="Asxl_HARE-HTH"/>
</dbReference>
<dbReference type="AlphaFoldDB" id="A0A1T4PAL0"/>
<dbReference type="Pfam" id="PF05066">
    <property type="entry name" value="HARE-HTH"/>
    <property type="match status" value="1"/>
</dbReference>
<accession>A0A1T4PAL0</accession>
<evidence type="ECO:0000313" key="3">
    <source>
        <dbReference type="EMBL" id="SJZ88590.1"/>
    </source>
</evidence>
<dbReference type="EMBL" id="FUWM01000018">
    <property type="protein sequence ID" value="SJZ88590.1"/>
    <property type="molecule type" value="Genomic_DNA"/>
</dbReference>
<evidence type="ECO:0000256" key="1">
    <source>
        <dbReference type="ARBA" id="ARBA00023163"/>
    </source>
</evidence>
<sequence>MSEAYDLTKVMTISDMAYAILSQNAAPLHYKEIYEEISKVKKVKNPGSVQSCIYAHNLFIRMGDGYWGLMEWLLNGLTFIYSLSPLEYERRVLNVNYDHELYFPGYIQEKRLIFNIKGREYECSRKDKRTFIMKKLYNNEMIRPRDRMIIKILDVNNFKYEIVDVKKQGFELNLVDHNKKIRDLAFKVLKEERRIMSSTRILENILTKDLKVKDLKNKSNLGPILPLSEGLSDDNRFKEKLPGMFTLNL</sequence>
<dbReference type="Proteomes" id="UP000190625">
    <property type="component" value="Unassembled WGS sequence"/>
</dbReference>
<gene>
    <name evidence="3" type="ORF">SAMN02745118_02098</name>
</gene>
<evidence type="ECO:0000259" key="2">
    <source>
        <dbReference type="PROSITE" id="PS51913"/>
    </source>
</evidence>
<dbReference type="GO" id="GO:0004519">
    <property type="term" value="F:endonuclease activity"/>
    <property type="evidence" value="ECO:0007669"/>
    <property type="project" value="UniProtKB-KW"/>
</dbReference>
<reference evidence="4" key="1">
    <citation type="submission" date="2017-02" db="EMBL/GenBank/DDBJ databases">
        <authorList>
            <person name="Varghese N."/>
            <person name="Submissions S."/>
        </authorList>
    </citation>
    <scope>NUCLEOTIDE SEQUENCE [LARGE SCALE GENOMIC DNA]</scope>
    <source>
        <strain evidence="4">ATCC BAA-73</strain>
    </source>
</reference>
<name>A0A1T4PAL0_9FIRM</name>
<keyword evidence="1" id="KW-0804">Transcription</keyword>